<dbReference type="EMBL" id="CAJNOR010005501">
    <property type="protein sequence ID" value="CAF1564992.1"/>
    <property type="molecule type" value="Genomic_DNA"/>
</dbReference>
<accession>A0A815Y2P0</accession>
<dbReference type="GO" id="GO:0005975">
    <property type="term" value="P:carbohydrate metabolic process"/>
    <property type="evidence" value="ECO:0007669"/>
    <property type="project" value="InterPro"/>
</dbReference>
<protein>
    <recommendedName>
        <fullName evidence="3">NodB homology domain-containing protein</fullName>
    </recommendedName>
</protein>
<keyword evidence="2" id="KW-0378">Hydrolase</keyword>
<name>A0A815Y2P0_ADIRI</name>
<sequence length="336" mass="38780">MVLSTIYLHIRTNIDVVQSTQTKSTFQNEYSRRSPIIYKCGRKHRVAFTFDDGPHPTHTLSIIKTLDRQNVTAGFFVSGTSIQSFLNTHNNLTVQTFERPRIGYLLLQDYTLLENLLDGHEIYMHGWLHEKITEMQIQTVIDNIATQLLEIGLLKGFKPIYRAPWGIGTAPFHVNKKVLLPQILKQMGIVPVLWDIDTKDYVLDVDEDTLINNTLHLICKRKGGLILMHDNRPTTAFFLDRLIRSIRGSGHKIVSPSEINQNWTNPMLMKKTRKYIEYLQKRTLNVQNNVTIRANNYRPVEIILSSPKGKIEPLHSIFPLTQYQGTIRVRPNINDV</sequence>
<feature type="domain" description="NodB homology" evidence="3">
    <location>
        <begin position="44"/>
        <end position="254"/>
    </location>
</feature>
<evidence type="ECO:0000256" key="1">
    <source>
        <dbReference type="ARBA" id="ARBA00022723"/>
    </source>
</evidence>
<dbReference type="PANTHER" id="PTHR10587">
    <property type="entry name" value="GLYCOSYL TRANSFERASE-RELATED"/>
    <property type="match status" value="1"/>
</dbReference>
<dbReference type="CDD" id="cd10917">
    <property type="entry name" value="CE4_NodB_like_6s_7s"/>
    <property type="match status" value="1"/>
</dbReference>
<evidence type="ECO:0000259" key="3">
    <source>
        <dbReference type="PROSITE" id="PS51677"/>
    </source>
</evidence>
<dbReference type="AlphaFoldDB" id="A0A815Y2P0"/>
<dbReference type="InterPro" id="IPR050248">
    <property type="entry name" value="Polysacc_deacetylase_ArnD"/>
</dbReference>
<dbReference type="Pfam" id="PF01522">
    <property type="entry name" value="Polysacc_deac_1"/>
    <property type="match status" value="1"/>
</dbReference>
<dbReference type="SUPFAM" id="SSF88713">
    <property type="entry name" value="Glycoside hydrolase/deacetylase"/>
    <property type="match status" value="1"/>
</dbReference>
<dbReference type="GO" id="GO:0016020">
    <property type="term" value="C:membrane"/>
    <property type="evidence" value="ECO:0007669"/>
    <property type="project" value="TreeGrafter"/>
</dbReference>
<dbReference type="Proteomes" id="UP000663828">
    <property type="component" value="Unassembled WGS sequence"/>
</dbReference>
<dbReference type="Gene3D" id="3.20.20.370">
    <property type="entry name" value="Glycoside hydrolase/deacetylase"/>
    <property type="match status" value="1"/>
</dbReference>
<dbReference type="PANTHER" id="PTHR10587:SF133">
    <property type="entry name" value="CHITIN DEACETYLASE 1-RELATED"/>
    <property type="match status" value="1"/>
</dbReference>
<reference evidence="4" key="1">
    <citation type="submission" date="2021-02" db="EMBL/GenBank/DDBJ databases">
        <authorList>
            <person name="Nowell W R."/>
        </authorList>
    </citation>
    <scope>NUCLEOTIDE SEQUENCE</scope>
</reference>
<proteinExistence type="predicted"/>
<evidence type="ECO:0000313" key="5">
    <source>
        <dbReference type="Proteomes" id="UP000663828"/>
    </source>
</evidence>
<dbReference type="GO" id="GO:0046872">
    <property type="term" value="F:metal ion binding"/>
    <property type="evidence" value="ECO:0007669"/>
    <property type="project" value="UniProtKB-KW"/>
</dbReference>
<dbReference type="PROSITE" id="PS51677">
    <property type="entry name" value="NODB"/>
    <property type="match status" value="1"/>
</dbReference>
<dbReference type="InterPro" id="IPR011330">
    <property type="entry name" value="Glyco_hydro/deAcase_b/a-brl"/>
</dbReference>
<gene>
    <name evidence="4" type="ORF">XAT740_LOCUS43952</name>
</gene>
<dbReference type="GO" id="GO:0004099">
    <property type="term" value="F:chitin deacetylase activity"/>
    <property type="evidence" value="ECO:0007669"/>
    <property type="project" value="UniProtKB-ARBA"/>
</dbReference>
<evidence type="ECO:0000256" key="2">
    <source>
        <dbReference type="ARBA" id="ARBA00022801"/>
    </source>
</evidence>
<organism evidence="4 5">
    <name type="scientific">Adineta ricciae</name>
    <name type="common">Rotifer</name>
    <dbReference type="NCBI Taxonomy" id="249248"/>
    <lineage>
        <taxon>Eukaryota</taxon>
        <taxon>Metazoa</taxon>
        <taxon>Spiralia</taxon>
        <taxon>Gnathifera</taxon>
        <taxon>Rotifera</taxon>
        <taxon>Eurotatoria</taxon>
        <taxon>Bdelloidea</taxon>
        <taxon>Adinetida</taxon>
        <taxon>Adinetidae</taxon>
        <taxon>Adineta</taxon>
    </lineage>
</organism>
<comment type="caution">
    <text evidence="4">The sequence shown here is derived from an EMBL/GenBank/DDBJ whole genome shotgun (WGS) entry which is preliminary data.</text>
</comment>
<dbReference type="InterPro" id="IPR002509">
    <property type="entry name" value="NODB_dom"/>
</dbReference>
<keyword evidence="5" id="KW-1185">Reference proteome</keyword>
<evidence type="ECO:0000313" key="4">
    <source>
        <dbReference type="EMBL" id="CAF1564992.1"/>
    </source>
</evidence>
<keyword evidence="1" id="KW-0479">Metal-binding</keyword>